<gene>
    <name evidence="12" type="ORF">CTI12_AA088700</name>
</gene>
<dbReference type="InterPro" id="IPR026960">
    <property type="entry name" value="RVT-Znf"/>
</dbReference>
<dbReference type="STRING" id="35608.A0A2U1Q0R7"/>
<feature type="transmembrane region" description="Helical" evidence="7">
    <location>
        <begin position="919"/>
        <end position="940"/>
    </location>
</feature>
<keyword evidence="3 7" id="KW-0812">Transmembrane</keyword>
<comment type="caution">
    <text evidence="12">The sequence shown here is derived from an EMBL/GenBank/DDBJ whole genome shotgun (WGS) entry which is preliminary data.</text>
</comment>
<comment type="subcellular location">
    <subcellularLocation>
        <location evidence="1">Membrane</location>
        <topology evidence="1">Single-pass membrane protein</topology>
    </subcellularLocation>
</comment>
<organism evidence="12 13">
    <name type="scientific">Artemisia annua</name>
    <name type="common">Sweet wormwood</name>
    <dbReference type="NCBI Taxonomy" id="35608"/>
    <lineage>
        <taxon>Eukaryota</taxon>
        <taxon>Viridiplantae</taxon>
        <taxon>Streptophyta</taxon>
        <taxon>Embryophyta</taxon>
        <taxon>Tracheophyta</taxon>
        <taxon>Spermatophyta</taxon>
        <taxon>Magnoliopsida</taxon>
        <taxon>eudicotyledons</taxon>
        <taxon>Gunneridae</taxon>
        <taxon>Pentapetalae</taxon>
        <taxon>asterids</taxon>
        <taxon>campanulids</taxon>
        <taxon>Asterales</taxon>
        <taxon>Asteraceae</taxon>
        <taxon>Asteroideae</taxon>
        <taxon>Anthemideae</taxon>
        <taxon>Artemisiinae</taxon>
        <taxon>Artemisia</taxon>
    </lineage>
</organism>
<dbReference type="GO" id="GO:0016413">
    <property type="term" value="F:O-acetyltransferase activity"/>
    <property type="evidence" value="ECO:0007669"/>
    <property type="project" value="InterPro"/>
</dbReference>
<protein>
    <submittedName>
        <fullName evidence="12">PC-Esterase</fullName>
    </submittedName>
</protein>
<evidence type="ECO:0000256" key="1">
    <source>
        <dbReference type="ARBA" id="ARBA00004167"/>
    </source>
</evidence>
<evidence type="ECO:0000259" key="9">
    <source>
        <dbReference type="Pfam" id="PF13966"/>
    </source>
</evidence>
<feature type="domain" description="Trichome birefringence-like N-terminal" evidence="10">
    <location>
        <begin position="81"/>
        <end position="133"/>
    </location>
</feature>
<keyword evidence="5 7" id="KW-1133">Transmembrane helix</keyword>
<sequence length="953" mass="110140">MKQIWRISAYKKNHLVIMLGFTVLLLGFGFTLLFSQSSNVKPDTNINGPDVENDVKLVPSDFADAVNELNKLYAKDNKSEGCDIFDGEWIPNEDIPAYTNKTCRWIGSHQNCMENGRPDTGYIYWKWRPKACELPRFDARKFLEMMRDKSWAFVGDSITRNHLESFICLLSQVEDAVGIYHDKGYKNRKWHFPSYNLTVSVIWSPFLAKSDLAEHVNGVLSSEIKLHIDILDRTWTEQFHTWDYILFSSGKWFIKSAIYYENNSVLGCHGCNGKNYTDVGFNYAYRKVLKNLFEFILNSNPKSMIFYRTSTPDHFENGAWSDTGTCDRTVPANDGEFQMNELNRILREVELPEITQAEAKASEKGMKLKILDVMPLSLLRPDGHPGLYRYSPFMKDKKTKVQYDCLHWCLPGPIDNWNDLLMNVVNTHKSPNLLLTSGLINGIATPCNILNIYAPHNLQAKTNLWNEITTLITNLSGFWIILGDFNAVREPSERKNSQFVDACATAFNDFIHSNGLLEYTMQGKMFTYVTDNGHKKSKIDRVLVSVNWMNQWPNASLTALPRTLSDHRPLILNTASHDFGPPPFRFFNSWMKKPGLEETVINSLDSHLSYGRPDQILKSKLQHLKKDLKEWLQTTKSLEDQQKNILTLKLEELDGIVDYRDYTDDELTTWIDTKEQLQALEKTKSMDLQQKSRARWIKFGDENSAFFHGFINSIQTLNLTSTTDSWAWACDPSGTYTVKSMKHKLSKASFGPKHWNFPWNNLAPLKTNILGWRLEMNRLPTSDLLLRRNIPIPSLTCPLCNSHDETSQHLFISCPFSDALWTFLLSWCKIPLSKPSHARALFEIHKDPMISSKKSRLINLIVLSYIWTIWKIRNKCIFSNKPPSIRYATKELKSNSFLWLTNRSNAPRLEWSNWCNFNFQFLLVFVLSFPSSLLVFSINIECSKKNHAKVYLH</sequence>
<feature type="transmembrane region" description="Helical" evidence="7">
    <location>
        <begin position="15"/>
        <end position="34"/>
    </location>
</feature>
<dbReference type="InterPro" id="IPR029962">
    <property type="entry name" value="TBL"/>
</dbReference>
<feature type="domain" description="Endonuclease/exonuclease/phosphatase" evidence="11">
    <location>
        <begin position="448"/>
        <end position="570"/>
    </location>
</feature>
<dbReference type="Gene3D" id="3.60.10.10">
    <property type="entry name" value="Endonuclease/exonuclease/phosphatase"/>
    <property type="match status" value="1"/>
</dbReference>
<evidence type="ECO:0000259" key="11">
    <source>
        <dbReference type="Pfam" id="PF14529"/>
    </source>
</evidence>
<evidence type="ECO:0000259" key="8">
    <source>
        <dbReference type="Pfam" id="PF13839"/>
    </source>
</evidence>
<evidence type="ECO:0000256" key="3">
    <source>
        <dbReference type="ARBA" id="ARBA00022692"/>
    </source>
</evidence>
<dbReference type="InterPro" id="IPR026057">
    <property type="entry name" value="TBL_C"/>
</dbReference>
<evidence type="ECO:0000256" key="4">
    <source>
        <dbReference type="ARBA" id="ARBA00022968"/>
    </source>
</evidence>
<evidence type="ECO:0000256" key="5">
    <source>
        <dbReference type="ARBA" id="ARBA00022989"/>
    </source>
</evidence>
<evidence type="ECO:0000256" key="7">
    <source>
        <dbReference type="SAM" id="Phobius"/>
    </source>
</evidence>
<feature type="domain" description="Reverse transcriptase zinc-binding" evidence="9">
    <location>
        <begin position="736"/>
        <end position="821"/>
    </location>
</feature>
<dbReference type="PANTHER" id="PTHR32285">
    <property type="entry name" value="PROTEIN TRICHOME BIREFRINGENCE-LIKE 9-RELATED"/>
    <property type="match status" value="1"/>
</dbReference>
<comment type="similarity">
    <text evidence="2">Belongs to the PC-esterase family. TBL subfamily.</text>
</comment>
<dbReference type="Pfam" id="PF14416">
    <property type="entry name" value="PMR5N"/>
    <property type="match status" value="1"/>
</dbReference>
<evidence type="ECO:0000259" key="10">
    <source>
        <dbReference type="Pfam" id="PF14416"/>
    </source>
</evidence>
<proteinExistence type="inferred from homology"/>
<keyword evidence="13" id="KW-1185">Reference proteome</keyword>
<dbReference type="InterPro" id="IPR005135">
    <property type="entry name" value="Endo/exonuclease/phosphatase"/>
</dbReference>
<keyword evidence="4" id="KW-0735">Signal-anchor</keyword>
<dbReference type="Pfam" id="PF14529">
    <property type="entry name" value="Exo_endo_phos_2"/>
    <property type="match status" value="1"/>
</dbReference>
<dbReference type="InterPro" id="IPR025846">
    <property type="entry name" value="TBL_N"/>
</dbReference>
<reference evidence="12 13" key="1">
    <citation type="journal article" date="2018" name="Mol. Plant">
        <title>The genome of Artemisia annua provides insight into the evolution of Asteraceae family and artemisinin biosynthesis.</title>
        <authorList>
            <person name="Shen Q."/>
            <person name="Zhang L."/>
            <person name="Liao Z."/>
            <person name="Wang S."/>
            <person name="Yan T."/>
            <person name="Shi P."/>
            <person name="Liu M."/>
            <person name="Fu X."/>
            <person name="Pan Q."/>
            <person name="Wang Y."/>
            <person name="Lv Z."/>
            <person name="Lu X."/>
            <person name="Zhang F."/>
            <person name="Jiang W."/>
            <person name="Ma Y."/>
            <person name="Chen M."/>
            <person name="Hao X."/>
            <person name="Li L."/>
            <person name="Tang Y."/>
            <person name="Lv G."/>
            <person name="Zhou Y."/>
            <person name="Sun X."/>
            <person name="Brodelius P.E."/>
            <person name="Rose J.K.C."/>
            <person name="Tang K."/>
        </authorList>
    </citation>
    <scope>NUCLEOTIDE SEQUENCE [LARGE SCALE GENOMIC DNA]</scope>
    <source>
        <strain evidence="13">cv. Huhao1</strain>
        <tissue evidence="12">Leaf</tissue>
    </source>
</reference>
<name>A0A2U1Q0R7_ARTAN</name>
<dbReference type="InterPro" id="IPR036691">
    <property type="entry name" value="Endo/exonu/phosph_ase_sf"/>
</dbReference>
<dbReference type="Pfam" id="PF13966">
    <property type="entry name" value="zf-RVT"/>
    <property type="match status" value="1"/>
</dbReference>
<accession>A0A2U1Q0R7</accession>
<dbReference type="PANTHER" id="PTHR32285:SF219">
    <property type="entry name" value="PROTEIN TRICHOME BIREFRINGENCE-LIKE 24"/>
    <property type="match status" value="1"/>
</dbReference>
<dbReference type="OrthoDB" id="630188at2759"/>
<feature type="domain" description="Trichome birefringence-like C-terminal" evidence="8">
    <location>
        <begin position="134"/>
        <end position="423"/>
    </location>
</feature>
<dbReference type="AlphaFoldDB" id="A0A2U1Q0R7"/>
<evidence type="ECO:0000256" key="6">
    <source>
        <dbReference type="ARBA" id="ARBA00023136"/>
    </source>
</evidence>
<dbReference type="EMBL" id="PKPP01000533">
    <property type="protein sequence ID" value="PWA91596.1"/>
    <property type="molecule type" value="Genomic_DNA"/>
</dbReference>
<dbReference type="Pfam" id="PF13839">
    <property type="entry name" value="PC-Esterase"/>
    <property type="match status" value="1"/>
</dbReference>
<dbReference type="GO" id="GO:0005794">
    <property type="term" value="C:Golgi apparatus"/>
    <property type="evidence" value="ECO:0007669"/>
    <property type="project" value="TreeGrafter"/>
</dbReference>
<evidence type="ECO:0000313" key="13">
    <source>
        <dbReference type="Proteomes" id="UP000245207"/>
    </source>
</evidence>
<evidence type="ECO:0000313" key="12">
    <source>
        <dbReference type="EMBL" id="PWA91596.1"/>
    </source>
</evidence>
<dbReference type="SUPFAM" id="SSF56219">
    <property type="entry name" value="DNase I-like"/>
    <property type="match status" value="1"/>
</dbReference>
<dbReference type="GO" id="GO:0016020">
    <property type="term" value="C:membrane"/>
    <property type="evidence" value="ECO:0007669"/>
    <property type="project" value="UniProtKB-SubCell"/>
</dbReference>
<keyword evidence="6 7" id="KW-0472">Membrane</keyword>
<evidence type="ECO:0000256" key="2">
    <source>
        <dbReference type="ARBA" id="ARBA00007727"/>
    </source>
</evidence>
<dbReference type="Proteomes" id="UP000245207">
    <property type="component" value="Unassembled WGS sequence"/>
</dbReference>